<dbReference type="GO" id="GO:0016627">
    <property type="term" value="F:oxidoreductase activity, acting on the CH-CH group of donors"/>
    <property type="evidence" value="ECO:0007669"/>
    <property type="project" value="InterPro"/>
</dbReference>
<protein>
    <recommendedName>
        <fullName evidence="1">HpaB/PvcC/4-BUDH C-terminal domain-containing protein</fullName>
    </recommendedName>
</protein>
<evidence type="ECO:0000313" key="2">
    <source>
        <dbReference type="EMBL" id="GAG06563.1"/>
    </source>
</evidence>
<feature type="non-terminal residue" evidence="2">
    <location>
        <position position="1"/>
    </location>
</feature>
<dbReference type="PANTHER" id="PTHR36117">
    <property type="entry name" value="4-HYDROXYPHENYLACETATE 3-MONOOXYGENASE-RELATED"/>
    <property type="match status" value="1"/>
</dbReference>
<dbReference type="SUPFAM" id="SSF47203">
    <property type="entry name" value="Acyl-CoA dehydrogenase C-terminal domain-like"/>
    <property type="match status" value="1"/>
</dbReference>
<organism evidence="2">
    <name type="scientific">marine sediment metagenome</name>
    <dbReference type="NCBI Taxonomy" id="412755"/>
    <lineage>
        <taxon>unclassified sequences</taxon>
        <taxon>metagenomes</taxon>
        <taxon>ecological metagenomes</taxon>
    </lineage>
</organism>
<dbReference type="EMBL" id="BARS01025651">
    <property type="protein sequence ID" value="GAG06563.1"/>
    <property type="molecule type" value="Genomic_DNA"/>
</dbReference>
<proteinExistence type="predicted"/>
<dbReference type="InterPro" id="IPR004925">
    <property type="entry name" value="HpaB/PvcC/4-BUDH"/>
</dbReference>
<dbReference type="AlphaFoldDB" id="X0V225"/>
<feature type="domain" description="HpaB/PvcC/4-BUDH C-terminal" evidence="1">
    <location>
        <begin position="1"/>
        <end position="184"/>
    </location>
</feature>
<dbReference type="PANTHER" id="PTHR36117:SF3">
    <property type="entry name" value="4-HYDROXYPHENYLACETATE 3-MONOOXYGENASE-RELATED"/>
    <property type="match status" value="1"/>
</dbReference>
<reference evidence="2" key="1">
    <citation type="journal article" date="2014" name="Front. Microbiol.">
        <title>High frequency of phylogenetically diverse reductive dehalogenase-homologous genes in deep subseafloor sedimentary metagenomes.</title>
        <authorList>
            <person name="Kawai M."/>
            <person name="Futagami T."/>
            <person name="Toyoda A."/>
            <person name="Takaki Y."/>
            <person name="Nishi S."/>
            <person name="Hori S."/>
            <person name="Arai W."/>
            <person name="Tsubouchi T."/>
            <person name="Morono Y."/>
            <person name="Uchiyama I."/>
            <person name="Ito T."/>
            <person name="Fujiyama A."/>
            <person name="Inagaki F."/>
            <person name="Takami H."/>
        </authorList>
    </citation>
    <scope>NUCLEOTIDE SEQUENCE</scope>
    <source>
        <strain evidence="2">Expedition CK06-06</strain>
    </source>
</reference>
<accession>X0V225</accession>
<gene>
    <name evidence="2" type="ORF">S01H1_40503</name>
</gene>
<evidence type="ECO:0000259" key="1">
    <source>
        <dbReference type="Pfam" id="PF03241"/>
    </source>
</evidence>
<dbReference type="InterPro" id="IPR036250">
    <property type="entry name" value="AcylCo_DH-like_C"/>
</dbReference>
<dbReference type="Pfam" id="PF03241">
    <property type="entry name" value="HpaB"/>
    <property type="match status" value="1"/>
</dbReference>
<comment type="caution">
    <text evidence="2">The sequence shown here is derived from an EMBL/GenBank/DDBJ whole genome shotgun (WGS) entry which is preliminary data.</text>
</comment>
<dbReference type="Gene3D" id="1.20.140.10">
    <property type="entry name" value="Butyryl-CoA Dehydrogenase, subunit A, domain 3"/>
    <property type="match status" value="1"/>
</dbReference>
<sequence length="191" mass="20736">HSHGGCKCGVGDVMIGAAALSADYNGLPRVSHINNKLAEMLKTTEAIYGCSIAASVEAEPTPSGIYMVDSVLSNTSKLYEGKELQEVIRMMIEIAGGLVADMPSDKDFENPEIGPLLQKYLKGAEDVPTGDRVHLFRLIEKLAFESRDIVSNIHGAGSPETHRMTILRNADIESKKKLAKKLAGIREEIEE</sequence>
<dbReference type="InterPro" id="IPR024719">
    <property type="entry name" value="HpaB/PvcC/4-BUDH_C"/>
</dbReference>
<name>X0V225_9ZZZZ</name>